<evidence type="ECO:0000259" key="1">
    <source>
        <dbReference type="Pfam" id="PF12804"/>
    </source>
</evidence>
<dbReference type="AlphaFoldDB" id="A0A1B9AY20"/>
<sequence>MNTHVHAIILAAGTSSRMGRPKQLLPLGEHLLLGHVINRVLTGEFTKVTAVIGHEAALIQELLPVKDSRFQWVLNEDYHSGQSSSLKRGIESLGLQQANVMVFLGDLPFIEEQTIHTIYQSGVRMLKEYKAPFMIRPVYKNIPGHPVFFGHIHQETFSGLDGDQGGRAIVEQFAYKRRLLVEDEGILLDIDTPIAYEKAKERFEN</sequence>
<comment type="caution">
    <text evidence="2">The sequence shown here is derived from an EMBL/GenBank/DDBJ whole genome shotgun (WGS) entry which is preliminary data.</text>
</comment>
<keyword evidence="3" id="KW-1185">Reference proteome</keyword>
<gene>
    <name evidence="2" type="ORF">A8F95_04560</name>
</gene>
<dbReference type="PANTHER" id="PTHR43777:SF1">
    <property type="entry name" value="MOLYBDENUM COFACTOR CYTIDYLYLTRANSFERASE"/>
    <property type="match status" value="1"/>
</dbReference>
<dbReference type="GO" id="GO:0016779">
    <property type="term" value="F:nucleotidyltransferase activity"/>
    <property type="evidence" value="ECO:0007669"/>
    <property type="project" value="UniProtKB-ARBA"/>
</dbReference>
<dbReference type="PANTHER" id="PTHR43777">
    <property type="entry name" value="MOLYBDENUM COFACTOR CYTIDYLYLTRANSFERASE"/>
    <property type="match status" value="1"/>
</dbReference>
<accession>A0A1B9AY20</accession>
<organism evidence="2 3">
    <name type="scientific">Pseudobacillus wudalianchiensis</name>
    <dbReference type="NCBI Taxonomy" id="1743143"/>
    <lineage>
        <taxon>Bacteria</taxon>
        <taxon>Bacillati</taxon>
        <taxon>Bacillota</taxon>
        <taxon>Bacilli</taxon>
        <taxon>Bacillales</taxon>
        <taxon>Bacillaceae</taxon>
        <taxon>Pseudobacillus</taxon>
    </lineage>
</organism>
<dbReference type="SUPFAM" id="SSF53448">
    <property type="entry name" value="Nucleotide-diphospho-sugar transferases"/>
    <property type="match status" value="1"/>
</dbReference>
<feature type="domain" description="MobA-like NTP transferase" evidence="1">
    <location>
        <begin position="7"/>
        <end position="172"/>
    </location>
</feature>
<dbReference type="RefSeq" id="WP_065410053.1">
    <property type="nucleotide sequence ID" value="NZ_MAYT01000012.1"/>
</dbReference>
<dbReference type="EMBL" id="MAYT01000012">
    <property type="protein sequence ID" value="OCA88724.1"/>
    <property type="molecule type" value="Genomic_DNA"/>
</dbReference>
<dbReference type="Gene3D" id="3.90.550.10">
    <property type="entry name" value="Spore Coat Polysaccharide Biosynthesis Protein SpsA, Chain A"/>
    <property type="match status" value="1"/>
</dbReference>
<evidence type="ECO:0000313" key="3">
    <source>
        <dbReference type="Proteomes" id="UP000092578"/>
    </source>
</evidence>
<dbReference type="Pfam" id="PF12804">
    <property type="entry name" value="NTP_transf_3"/>
    <property type="match status" value="1"/>
</dbReference>
<dbReference type="Proteomes" id="UP000092578">
    <property type="component" value="Unassembled WGS sequence"/>
</dbReference>
<name>A0A1B9AY20_9BACI</name>
<dbReference type="InterPro" id="IPR025877">
    <property type="entry name" value="MobA-like_NTP_Trfase"/>
</dbReference>
<dbReference type="InterPro" id="IPR029044">
    <property type="entry name" value="Nucleotide-diphossugar_trans"/>
</dbReference>
<protein>
    <recommendedName>
        <fullName evidence="1">MobA-like NTP transferase domain-containing protein</fullName>
    </recommendedName>
</protein>
<evidence type="ECO:0000313" key="2">
    <source>
        <dbReference type="EMBL" id="OCA88724.1"/>
    </source>
</evidence>
<reference evidence="3" key="1">
    <citation type="submission" date="2016-05" db="EMBL/GenBank/DDBJ databases">
        <authorList>
            <person name="Liu B."/>
            <person name="Wang J."/>
            <person name="Zhu Y."/>
            <person name="Liu G."/>
            <person name="Chen Q."/>
            <person name="Chen Z."/>
            <person name="Lan J."/>
            <person name="Che J."/>
            <person name="Ge C."/>
            <person name="Shi H."/>
            <person name="Pan Z."/>
            <person name="Liu X."/>
        </authorList>
    </citation>
    <scope>NUCLEOTIDE SEQUENCE [LARGE SCALE GENOMIC DNA]</scope>
    <source>
        <strain evidence="3">FJAT-27215</strain>
    </source>
</reference>
<dbReference type="CDD" id="cd04182">
    <property type="entry name" value="GT_2_like_f"/>
    <property type="match status" value="1"/>
</dbReference>
<proteinExistence type="predicted"/>